<evidence type="ECO:0000313" key="2">
    <source>
        <dbReference type="EMBL" id="ADD07589.1"/>
    </source>
</evidence>
<sequence length="125" mass="14162">MVSFITHGEIVIRIESLDLVFDLLSKERRRYALYYLEQEDGPVPIDELAEQVSEWETSGGQLSIPDEMFKDVEMSLYHSDLPKAAEATYVEYDSEEGVVEVTGTPPEVDAIITVAKVIERPDRNP</sequence>
<dbReference type="EMBL" id="CP001934">
    <property type="protein sequence ID" value="ADD07589.1"/>
    <property type="molecule type" value="Genomic_DNA"/>
</dbReference>
<protein>
    <recommendedName>
        <fullName evidence="1">DUF7344 domain-containing protein</fullName>
    </recommendedName>
</protein>
<keyword evidence="4" id="KW-1185">Reference proteome</keyword>
<evidence type="ECO:0000313" key="5">
    <source>
        <dbReference type="Proteomes" id="UP000011543"/>
    </source>
</evidence>
<dbReference type="Proteomes" id="UP000011543">
    <property type="component" value="Unassembled WGS sequence"/>
</dbReference>
<dbReference type="EMBL" id="AOHS01000050">
    <property type="protein sequence ID" value="ELY27066.1"/>
    <property type="molecule type" value="Genomic_DNA"/>
</dbReference>
<organism evidence="2 4">
    <name type="scientific">Natrialba magadii (strain ATCC 43099 / DSM 3394 / CCM 3739 / CIP 104546 / IAM 13178 / JCM 8861 / NBRC 102185 / NCIMB 2190 / MS3)</name>
    <name type="common">Natronobacterium magadii</name>
    <dbReference type="NCBI Taxonomy" id="547559"/>
    <lineage>
        <taxon>Archaea</taxon>
        <taxon>Methanobacteriati</taxon>
        <taxon>Methanobacteriota</taxon>
        <taxon>Stenosarchaea group</taxon>
        <taxon>Halobacteria</taxon>
        <taxon>Halobacteriales</taxon>
        <taxon>Natrialbaceae</taxon>
        <taxon>Natrialba</taxon>
    </lineage>
</organism>
<dbReference type="eggNOG" id="arCOG03828">
    <property type="taxonomic scope" value="Archaea"/>
</dbReference>
<dbReference type="KEGG" id="nmg:Nmag_4063"/>
<dbReference type="AlphaFoldDB" id="D3T1Y0"/>
<dbReference type="OrthoDB" id="241828at2157"/>
<gene>
    <name evidence="2" type="ordered locus">Nmag_4063</name>
    <name evidence="3" type="ORF">C500_14550</name>
</gene>
<dbReference type="Proteomes" id="UP000001879">
    <property type="component" value="Plasmid pNMAG02"/>
</dbReference>
<name>D3T1Y0_NATMM</name>
<evidence type="ECO:0000259" key="1">
    <source>
        <dbReference type="Pfam" id="PF24035"/>
    </source>
</evidence>
<feature type="domain" description="DUF7344" evidence="1">
    <location>
        <begin position="21"/>
        <end position="100"/>
    </location>
</feature>
<keyword evidence="2" id="KW-0614">Plasmid</keyword>
<dbReference type="InterPro" id="IPR055768">
    <property type="entry name" value="DUF7344"/>
</dbReference>
<reference evidence="4" key="1">
    <citation type="submission" date="2010-02" db="EMBL/GenBank/DDBJ databases">
        <title>Complete sequence of plasmid 2 of Natrialba magadii ATCC 43099.</title>
        <authorList>
            <consortium name="US DOE Joint Genome Institute"/>
            <person name="Lucas S."/>
            <person name="Copeland A."/>
            <person name="Lapidus A."/>
            <person name="Cheng J.-F."/>
            <person name="Bruce D."/>
            <person name="Goodwin L."/>
            <person name="Pitluck S."/>
            <person name="Davenport K."/>
            <person name="Saunders E."/>
            <person name="Detter J.C."/>
            <person name="Han C."/>
            <person name="Tapia R."/>
            <person name="Land M."/>
            <person name="Hauser L."/>
            <person name="Kyrpides N."/>
            <person name="Mikhailova N."/>
            <person name="De Castro R.E."/>
            <person name="Maupin-Furlow J.A."/>
            <person name="Woyke T."/>
        </authorList>
    </citation>
    <scope>NUCLEOTIDE SEQUENCE [LARGE SCALE GENOMIC DNA]</scope>
    <source>
        <strain evidence="4">ATCC 43099 / DSM 3394 / CCM 3739 / CIP 104546 / IAM 13178 / JCM 8861 / NBRC 102185 / NCIMB 2190 / MS3</strain>
        <plasmid evidence="4">pNMAG02</plasmid>
    </source>
</reference>
<dbReference type="Pfam" id="PF24035">
    <property type="entry name" value="DUF7344"/>
    <property type="match status" value="1"/>
</dbReference>
<reference evidence="3 5" key="3">
    <citation type="journal article" date="2014" name="PLoS Genet.">
        <title>Phylogenetically driven sequencing of extremely halophilic archaea reveals strategies for static and dynamic osmo-response.</title>
        <authorList>
            <person name="Becker E.A."/>
            <person name="Seitzer P.M."/>
            <person name="Tritt A."/>
            <person name="Larsen D."/>
            <person name="Krusor M."/>
            <person name="Yao A.I."/>
            <person name="Wu D."/>
            <person name="Madern D."/>
            <person name="Eisen J.A."/>
            <person name="Darling A.E."/>
            <person name="Facciotti M.T."/>
        </authorList>
    </citation>
    <scope>NUCLEOTIDE SEQUENCE [LARGE SCALE GENOMIC DNA]</scope>
    <source>
        <strain evidence="5">ATCC 43099 / DSM 3394 / CCM 3739 / CIP 104546 / IAM 13178 / JCM 8861 / NBRC 102185 / NCIMB 2190 / MS3</strain>
        <strain evidence="3">MS-3</strain>
    </source>
</reference>
<evidence type="ECO:0000313" key="3">
    <source>
        <dbReference type="EMBL" id="ELY27066.1"/>
    </source>
</evidence>
<dbReference type="PaxDb" id="547559-Nmag_4063"/>
<accession>D3T1Y0</accession>
<reference evidence="2 4" key="2">
    <citation type="journal article" date="2012" name="BMC Genomics">
        <title>A comparative genomics perspective on the genetic content of the alkaliphilic haloarchaeon Natrialba magadii ATCC 43099T.</title>
        <authorList>
            <person name="Siddaramappa S."/>
            <person name="Challacombe J.F."/>
            <person name="Decastro R.E."/>
            <person name="Pfeiffer F."/>
            <person name="Sastre D.E."/>
            <person name="Gimenez M.I."/>
            <person name="Paggi R.A."/>
            <person name="Detter J.C."/>
            <person name="Davenport K.W."/>
            <person name="Goodwin L.A."/>
            <person name="Kyrpides N."/>
            <person name="Tapia R."/>
            <person name="Pitluck S."/>
            <person name="Lucas S."/>
            <person name="Woyke T."/>
            <person name="Maupin-Furlow J.A."/>
        </authorList>
    </citation>
    <scope>NUCLEOTIDE SEQUENCE [LARGE SCALE GENOMIC DNA]</scope>
    <source>
        <strain evidence="2">ATCC 43099</strain>
        <strain evidence="4">ATCC 43099 / DSM 3394 / CCM 3739 / CIP 104546 / IAM 13178 / JCM 8861 / NBRC 102185 / NCIMB 2190 / MS3</strain>
    </source>
</reference>
<geneLocation type="plasmid" evidence="2 4">
    <name>pNMAG02</name>
</geneLocation>
<dbReference type="HOGENOM" id="CLU_131305_2_0_2"/>
<evidence type="ECO:0000313" key="4">
    <source>
        <dbReference type="Proteomes" id="UP000001879"/>
    </source>
</evidence>
<reference evidence="2" key="4">
    <citation type="submission" date="2016-09" db="EMBL/GenBank/DDBJ databases">
        <authorList>
            <person name="Pfeiffer F."/>
        </authorList>
    </citation>
    <scope>NUCLEOTIDE SEQUENCE</scope>
    <source>
        <strain evidence="2">ATCC 43099</strain>
        <plasmid evidence="2">pNMAG02</plasmid>
    </source>
</reference>
<proteinExistence type="predicted"/>